<gene>
    <name evidence="1" type="ORF">B0I36DRAFT_345546</name>
</gene>
<proteinExistence type="predicted"/>
<accession>A0A9P8YEI5</accession>
<dbReference type="Proteomes" id="UP000756346">
    <property type="component" value="Unassembled WGS sequence"/>
</dbReference>
<dbReference type="GeneID" id="70185914"/>
<reference evidence="1" key="1">
    <citation type="journal article" date="2021" name="Nat. Commun.">
        <title>Genetic determinants of endophytism in the Arabidopsis root mycobiome.</title>
        <authorList>
            <person name="Mesny F."/>
            <person name="Miyauchi S."/>
            <person name="Thiergart T."/>
            <person name="Pickel B."/>
            <person name="Atanasova L."/>
            <person name="Karlsson M."/>
            <person name="Huettel B."/>
            <person name="Barry K.W."/>
            <person name="Haridas S."/>
            <person name="Chen C."/>
            <person name="Bauer D."/>
            <person name="Andreopoulos W."/>
            <person name="Pangilinan J."/>
            <person name="LaButti K."/>
            <person name="Riley R."/>
            <person name="Lipzen A."/>
            <person name="Clum A."/>
            <person name="Drula E."/>
            <person name="Henrissat B."/>
            <person name="Kohler A."/>
            <person name="Grigoriev I.V."/>
            <person name="Martin F.M."/>
            <person name="Hacquard S."/>
        </authorList>
    </citation>
    <scope>NUCLEOTIDE SEQUENCE</scope>
    <source>
        <strain evidence="1">MPI-CAGE-CH-0230</strain>
    </source>
</reference>
<evidence type="ECO:0000313" key="1">
    <source>
        <dbReference type="EMBL" id="KAH7037432.1"/>
    </source>
</evidence>
<comment type="caution">
    <text evidence="1">The sequence shown here is derived from an EMBL/GenBank/DDBJ whole genome shotgun (WGS) entry which is preliminary data.</text>
</comment>
<sequence>MKSFLSIALAILGSGIITSVLATPRLWSVLKSNRTLQGSTYSNRSHSAGIQLATADRLPDKHHAGYIVHSFLDDDFDYATASSFTRNVSARYNVGAITIEPDQFVHSQISMHQQIQIGGDNGDDKGDDCDGNFLTLGTQTTVSIFWGDRSWEDPFTDERLMYRQLTFSGRTARRPYYYWARDPQPFYFDQDFGPVSPGDEIYSHIKLIGTTDAEIVLVFQMHCLTQDIRSWYENMSQGTRFVKQITGAPICIDHTAGSWSVGLETATLGPRPDGSDEPTPGFDSRIFWDVKMYSDSISRTRLPYYQPLDLVRPSTGNGEGGEYEEGKNVQFATSFDPFPGEDYFGVYWNMIPSWVATQSEDPGHN</sequence>
<dbReference type="AlphaFoldDB" id="A0A9P8YEI5"/>
<name>A0A9P8YEI5_9PEZI</name>
<dbReference type="RefSeq" id="XP_046016553.1">
    <property type="nucleotide sequence ID" value="XM_046156368.1"/>
</dbReference>
<organism evidence="1 2">
    <name type="scientific">Microdochium trichocladiopsis</name>
    <dbReference type="NCBI Taxonomy" id="1682393"/>
    <lineage>
        <taxon>Eukaryota</taxon>
        <taxon>Fungi</taxon>
        <taxon>Dikarya</taxon>
        <taxon>Ascomycota</taxon>
        <taxon>Pezizomycotina</taxon>
        <taxon>Sordariomycetes</taxon>
        <taxon>Xylariomycetidae</taxon>
        <taxon>Xylariales</taxon>
        <taxon>Microdochiaceae</taxon>
        <taxon>Microdochium</taxon>
    </lineage>
</organism>
<keyword evidence="2" id="KW-1185">Reference proteome</keyword>
<dbReference type="EMBL" id="JAGTJQ010000002">
    <property type="protein sequence ID" value="KAH7037432.1"/>
    <property type="molecule type" value="Genomic_DNA"/>
</dbReference>
<evidence type="ECO:0000313" key="2">
    <source>
        <dbReference type="Proteomes" id="UP000756346"/>
    </source>
</evidence>
<dbReference type="OrthoDB" id="4732966at2759"/>
<protein>
    <submittedName>
        <fullName evidence="1">Uncharacterized protein</fullName>
    </submittedName>
</protein>